<name>A0A439D7U2_9PEZI</name>
<dbReference type="AlphaFoldDB" id="A0A439D7U2"/>
<dbReference type="Proteomes" id="UP000286045">
    <property type="component" value="Unassembled WGS sequence"/>
</dbReference>
<feature type="region of interest" description="Disordered" evidence="5">
    <location>
        <begin position="168"/>
        <end position="194"/>
    </location>
</feature>
<evidence type="ECO:0000256" key="1">
    <source>
        <dbReference type="ARBA" id="ARBA00022593"/>
    </source>
</evidence>
<accession>A0A439D7U2</accession>
<protein>
    <submittedName>
        <fullName evidence="6">Uncharacterized protein</fullName>
    </submittedName>
</protein>
<evidence type="ECO:0000313" key="6">
    <source>
        <dbReference type="EMBL" id="RWA10472.1"/>
    </source>
</evidence>
<comment type="caution">
    <text evidence="6">The sequence shown here is derived from an EMBL/GenBank/DDBJ whole genome shotgun (WGS) entry which is preliminary data.</text>
</comment>
<sequence length="263" mass="28891">MSHTFEQFVRFTTDAAGLERTLRLLQSIVQILSSYTLPFECLLFLLASLPLSTSKAGPDVATTHAVLVGLRGQLAFARRYFRLFRFLESFHAAQKLYLSLSHANPAARPRWGNTDIWIDVFGRTFNGMYLLLEASTIADAQKIPGLTLWGPELEAAVTVEGQRFCDVNEKEEGSVTEDEKAGDEGGGKEGADQLARNREIRSKISGLGRRVVSDTLDITLPGSVVGWVPVSTGTVGLAMFVTTVLTSMDIWERCGREVASSMK</sequence>
<gene>
    <name evidence="6" type="ORF">EKO27_g4631</name>
</gene>
<evidence type="ECO:0000313" key="7">
    <source>
        <dbReference type="Proteomes" id="UP000286045"/>
    </source>
</evidence>
<keyword evidence="2" id="KW-0472">Membrane</keyword>
<keyword evidence="3" id="KW-0576">Peroxisome</keyword>
<dbReference type="Pfam" id="PF05648">
    <property type="entry name" value="PEX11"/>
    <property type="match status" value="1"/>
</dbReference>
<dbReference type="PANTHER" id="PTHR12652">
    <property type="entry name" value="PEROXISOMAL BIOGENESIS FACTOR 11"/>
    <property type="match status" value="1"/>
</dbReference>
<evidence type="ECO:0000256" key="3">
    <source>
        <dbReference type="ARBA" id="ARBA00023140"/>
    </source>
</evidence>
<evidence type="ECO:0000256" key="2">
    <source>
        <dbReference type="ARBA" id="ARBA00023136"/>
    </source>
</evidence>
<dbReference type="PANTHER" id="PTHR12652:SF23">
    <property type="entry name" value="MICROBODY (PEROXISOME) PROLIFERATION PROTEIN PEROXIN 11B (EUROFUNG)"/>
    <property type="match status" value="1"/>
</dbReference>
<dbReference type="InterPro" id="IPR008733">
    <property type="entry name" value="PEX11"/>
</dbReference>
<reference evidence="6 7" key="1">
    <citation type="submission" date="2018-12" db="EMBL/GenBank/DDBJ databases">
        <title>Draft genome sequence of Xylaria grammica IHI A82.</title>
        <authorList>
            <person name="Buettner E."/>
            <person name="Kellner H."/>
        </authorList>
    </citation>
    <scope>NUCLEOTIDE SEQUENCE [LARGE SCALE GENOMIC DNA]</scope>
    <source>
        <strain evidence="6 7">IHI A82</strain>
    </source>
</reference>
<evidence type="ECO:0000256" key="5">
    <source>
        <dbReference type="SAM" id="MobiDB-lite"/>
    </source>
</evidence>
<organism evidence="6 7">
    <name type="scientific">Xylaria grammica</name>
    <dbReference type="NCBI Taxonomy" id="363999"/>
    <lineage>
        <taxon>Eukaryota</taxon>
        <taxon>Fungi</taxon>
        <taxon>Dikarya</taxon>
        <taxon>Ascomycota</taxon>
        <taxon>Pezizomycotina</taxon>
        <taxon>Sordariomycetes</taxon>
        <taxon>Xylariomycetidae</taxon>
        <taxon>Xylariales</taxon>
        <taxon>Xylariaceae</taxon>
        <taxon>Xylaria</taxon>
    </lineage>
</organism>
<keyword evidence="7" id="KW-1185">Reference proteome</keyword>
<proteinExistence type="predicted"/>
<evidence type="ECO:0000256" key="4">
    <source>
        <dbReference type="ARBA" id="ARBA00046271"/>
    </source>
</evidence>
<dbReference type="GO" id="GO:0005778">
    <property type="term" value="C:peroxisomal membrane"/>
    <property type="evidence" value="ECO:0007669"/>
    <property type="project" value="UniProtKB-SubCell"/>
</dbReference>
<keyword evidence="1" id="KW-0962">Peroxisome biogenesis</keyword>
<dbReference type="GO" id="GO:0016559">
    <property type="term" value="P:peroxisome fission"/>
    <property type="evidence" value="ECO:0007669"/>
    <property type="project" value="InterPro"/>
</dbReference>
<dbReference type="EMBL" id="RYZI01000113">
    <property type="protein sequence ID" value="RWA10472.1"/>
    <property type="molecule type" value="Genomic_DNA"/>
</dbReference>
<comment type="subcellular location">
    <subcellularLocation>
        <location evidence="4">Peroxisome membrane</location>
    </subcellularLocation>
</comment>